<evidence type="ECO:0000313" key="3">
    <source>
        <dbReference type="EMBL" id="KAJ3122613.1"/>
    </source>
</evidence>
<name>A0AAD5T205_9FUNG</name>
<keyword evidence="2" id="KW-0732">Signal</keyword>
<gene>
    <name evidence="3" type="ORF">HK100_011902</name>
</gene>
<reference evidence="3" key="1">
    <citation type="submission" date="2020-05" db="EMBL/GenBank/DDBJ databases">
        <title>Phylogenomic resolution of chytrid fungi.</title>
        <authorList>
            <person name="Stajich J.E."/>
            <person name="Amses K."/>
            <person name="Simmons R."/>
            <person name="Seto K."/>
            <person name="Myers J."/>
            <person name="Bonds A."/>
            <person name="Quandt C.A."/>
            <person name="Barry K."/>
            <person name="Liu P."/>
            <person name="Grigoriev I."/>
            <person name="Longcore J.E."/>
            <person name="James T.Y."/>
        </authorList>
    </citation>
    <scope>NUCLEOTIDE SEQUENCE</scope>
    <source>
        <strain evidence="3">JEL0513</strain>
    </source>
</reference>
<feature type="chain" id="PRO_5042184964" evidence="2">
    <location>
        <begin position="25"/>
        <end position="379"/>
    </location>
</feature>
<evidence type="ECO:0000256" key="1">
    <source>
        <dbReference type="SAM" id="MobiDB-lite"/>
    </source>
</evidence>
<sequence length="379" mass="39430">MNLAETYLVLVAVLCVVAPLPARAFTNGTLIPPYICDLEDLAIGGPKSLGDVIPLLQEGDAQAAIAGYHHLYTNATGYAAQNLCTAHIANNAAFSFGDNDFIISTINTNQHLIGLIVWIQDFPPLDYWKSYGGYVGNDEDSEFNLDNSNNNNGEDDDDDDSDKHSENEWAGWNTSTVALPRRIGTFKKAGLNMIPYPYKCGQTIVHQTALDNDAAIKFQSDTIVWTAPKNIFGTFVEVRGVCVTDTGYGKFAVQIPTSGVATGSSYGVSAGTTSATDATAIWASGSVAATTSTTTVAYGVAPSTTTTTFAYGVSLSTTTTTSAAAAVASSTTKTTTATAGGPAANVPTVTSQKAGNLLSAGKTATAFGGVVVMLVVLLI</sequence>
<dbReference type="EMBL" id="JADGJH010000794">
    <property type="protein sequence ID" value="KAJ3122613.1"/>
    <property type="molecule type" value="Genomic_DNA"/>
</dbReference>
<dbReference type="AlphaFoldDB" id="A0AAD5T205"/>
<comment type="caution">
    <text evidence="3">The sequence shown here is derived from an EMBL/GenBank/DDBJ whole genome shotgun (WGS) entry which is preliminary data.</text>
</comment>
<accession>A0AAD5T205</accession>
<feature type="region of interest" description="Disordered" evidence="1">
    <location>
        <begin position="141"/>
        <end position="169"/>
    </location>
</feature>
<feature type="signal peptide" evidence="2">
    <location>
        <begin position="1"/>
        <end position="24"/>
    </location>
</feature>
<evidence type="ECO:0000313" key="4">
    <source>
        <dbReference type="Proteomes" id="UP001211907"/>
    </source>
</evidence>
<organism evidence="3 4">
    <name type="scientific">Physocladia obscura</name>
    <dbReference type="NCBI Taxonomy" id="109957"/>
    <lineage>
        <taxon>Eukaryota</taxon>
        <taxon>Fungi</taxon>
        <taxon>Fungi incertae sedis</taxon>
        <taxon>Chytridiomycota</taxon>
        <taxon>Chytridiomycota incertae sedis</taxon>
        <taxon>Chytridiomycetes</taxon>
        <taxon>Chytridiales</taxon>
        <taxon>Chytriomycetaceae</taxon>
        <taxon>Physocladia</taxon>
    </lineage>
</organism>
<evidence type="ECO:0000256" key="2">
    <source>
        <dbReference type="SAM" id="SignalP"/>
    </source>
</evidence>
<proteinExistence type="predicted"/>
<keyword evidence="4" id="KW-1185">Reference proteome</keyword>
<dbReference type="Proteomes" id="UP001211907">
    <property type="component" value="Unassembled WGS sequence"/>
</dbReference>
<protein>
    <submittedName>
        <fullName evidence="3">Uncharacterized protein</fullName>
    </submittedName>
</protein>